<keyword evidence="6" id="KW-0408">Iron</keyword>
<dbReference type="InterPro" id="IPR000531">
    <property type="entry name" value="Beta-barrel_TonB"/>
</dbReference>
<accession>A0A7W7ESL4</accession>
<keyword evidence="17" id="KW-1185">Reference proteome</keyword>
<evidence type="ECO:0000256" key="11">
    <source>
        <dbReference type="PROSITE-ProRule" id="PRU01360"/>
    </source>
</evidence>
<evidence type="ECO:0000256" key="5">
    <source>
        <dbReference type="ARBA" id="ARBA00022692"/>
    </source>
</evidence>
<dbReference type="Pfam" id="PF07715">
    <property type="entry name" value="Plug"/>
    <property type="match status" value="1"/>
</dbReference>
<evidence type="ECO:0000256" key="2">
    <source>
        <dbReference type="ARBA" id="ARBA00022448"/>
    </source>
</evidence>
<evidence type="ECO:0000256" key="1">
    <source>
        <dbReference type="ARBA" id="ARBA00004571"/>
    </source>
</evidence>
<keyword evidence="3 11" id="KW-1134">Transmembrane beta strand</keyword>
<reference evidence="16 17" key="1">
    <citation type="submission" date="2020-08" db="EMBL/GenBank/DDBJ databases">
        <title>Genomic Encyclopedia of Type Strains, Phase IV (KMG-IV): sequencing the most valuable type-strain genomes for metagenomic binning, comparative biology and taxonomic classification.</title>
        <authorList>
            <person name="Goeker M."/>
        </authorList>
    </citation>
    <scope>NUCLEOTIDE SEQUENCE [LARGE SCALE GENOMIC DNA]</scope>
    <source>
        <strain evidence="16 17">DSM 17507</strain>
    </source>
</reference>
<feature type="domain" description="TonB-dependent receptor-like beta-barrel" evidence="14">
    <location>
        <begin position="300"/>
        <end position="769"/>
    </location>
</feature>
<keyword evidence="10 11" id="KW-0998">Cell outer membrane</keyword>
<evidence type="ECO:0000313" key="17">
    <source>
        <dbReference type="Proteomes" id="UP000538566"/>
    </source>
</evidence>
<organism evidence="16 17">
    <name type="scientific">Novosphingobium taihuense</name>
    <dbReference type="NCBI Taxonomy" id="260085"/>
    <lineage>
        <taxon>Bacteria</taxon>
        <taxon>Pseudomonadati</taxon>
        <taxon>Pseudomonadota</taxon>
        <taxon>Alphaproteobacteria</taxon>
        <taxon>Sphingomonadales</taxon>
        <taxon>Sphingomonadaceae</taxon>
        <taxon>Novosphingobium</taxon>
    </lineage>
</organism>
<evidence type="ECO:0000256" key="6">
    <source>
        <dbReference type="ARBA" id="ARBA00023004"/>
    </source>
</evidence>
<keyword evidence="4" id="KW-0410">Iron transport</keyword>
<sequence length="806" mass="85424">MANPARIRRILLSSVASLVIATPALAQSADETQADDASTGNEIVVTATKRAQTIQEVPFSVNAQTAADIEKTGATSIEDISRSVAGLTVQNLGPGQSQVSVRGVSAGQIVRDQPGVKEQVGIYLDESVTSLSLFTPDFDLFDLNRVETLRGPQGTLFGSGSVGGTVRYITNQPKLGQTEGQVAADVNVLDGGDVGYAAKGAVNVPLGENAALRVVGYGEHFAGFINAVGPAAGKNINDGERYGVRAAVLFEPVAGLKITPRIVYQDIKTNGFNRADVYHLYQSPLAGAPALPENTQYLKLREGFRDKTTLADLTITAPVADTIDVTSVTTYIHRDILVSRDASALTGSVSVSPFITALGAAPALGNLPSNLKDATKLKTWTQELRLASTDKGPFQWVLGGFYSKIDRKYAQRLPTPGYDALVDAALGDGVSAGAANGFPLNSPYNADIPYDIEQFAVFGEASYKVGDFKLTAGGRYYDFKESRDFISGGVFANGDRNIGDKTKSDGFNPRFIVSYQPSRDLSVNIQASKGFRLGGVNDPLNIPLCSGGANGPDAKTYGNRPNYKDESLWNYEAGVKLASGPVTFNAAAFYNDIRNLQVTADAGSCSSRVVFNVPKAHTAGVEVEMAAQLGMGFSLAVNGSVIESKFDSSVKDGTGAIIAGIRDGNRLPTVPKFQMSATAGYTTEVSNGMDFSANASFQHVGNRFTQPSDQEAGAGSFSNSIFFNPATLANGTGAYNFGSYQLPSYNLVNISAGLNWENGLSVLVYANNLFNETPLLSLDRERGGRARLGYNVGTPRKIGMTVRKSF</sequence>
<keyword evidence="2 11" id="KW-0813">Transport</keyword>
<dbReference type="Gene3D" id="2.170.130.10">
    <property type="entry name" value="TonB-dependent receptor, plug domain"/>
    <property type="match status" value="1"/>
</dbReference>
<keyword evidence="5 11" id="KW-0812">Transmembrane</keyword>
<dbReference type="EMBL" id="JACHOA010000001">
    <property type="protein sequence ID" value="MBB4612423.1"/>
    <property type="molecule type" value="Genomic_DNA"/>
</dbReference>
<evidence type="ECO:0000256" key="4">
    <source>
        <dbReference type="ARBA" id="ARBA00022496"/>
    </source>
</evidence>
<name>A0A7W7ESL4_9SPHN</name>
<comment type="subcellular location">
    <subcellularLocation>
        <location evidence="1 11">Cell outer membrane</location>
        <topology evidence="1 11">Multi-pass membrane protein</topology>
    </subcellularLocation>
</comment>
<feature type="signal peptide" evidence="13">
    <location>
        <begin position="1"/>
        <end position="26"/>
    </location>
</feature>
<dbReference type="PANTHER" id="PTHR32552:SF81">
    <property type="entry name" value="TONB-DEPENDENT OUTER MEMBRANE RECEPTOR"/>
    <property type="match status" value="1"/>
</dbReference>
<dbReference type="RefSeq" id="WP_144901624.1">
    <property type="nucleotide sequence ID" value="NZ_JACHOA010000001.1"/>
</dbReference>
<evidence type="ECO:0000256" key="10">
    <source>
        <dbReference type="ARBA" id="ARBA00023237"/>
    </source>
</evidence>
<dbReference type="Proteomes" id="UP000538566">
    <property type="component" value="Unassembled WGS sequence"/>
</dbReference>
<dbReference type="InterPro" id="IPR012910">
    <property type="entry name" value="Plug_dom"/>
</dbReference>
<dbReference type="InterPro" id="IPR039426">
    <property type="entry name" value="TonB-dep_rcpt-like"/>
</dbReference>
<dbReference type="InterPro" id="IPR036942">
    <property type="entry name" value="Beta-barrel_TonB_sf"/>
</dbReference>
<feature type="chain" id="PRO_5030908981" evidence="13">
    <location>
        <begin position="27"/>
        <end position="806"/>
    </location>
</feature>
<evidence type="ECO:0000259" key="15">
    <source>
        <dbReference type="Pfam" id="PF07715"/>
    </source>
</evidence>
<proteinExistence type="inferred from homology"/>
<keyword evidence="8 12" id="KW-0798">TonB box</keyword>
<dbReference type="Pfam" id="PF00593">
    <property type="entry name" value="TonB_dep_Rec_b-barrel"/>
    <property type="match status" value="1"/>
</dbReference>
<comment type="similarity">
    <text evidence="11 12">Belongs to the TonB-dependent receptor family.</text>
</comment>
<evidence type="ECO:0000256" key="8">
    <source>
        <dbReference type="ARBA" id="ARBA00023077"/>
    </source>
</evidence>
<dbReference type="PANTHER" id="PTHR32552">
    <property type="entry name" value="FERRICHROME IRON RECEPTOR-RELATED"/>
    <property type="match status" value="1"/>
</dbReference>
<dbReference type="AlphaFoldDB" id="A0A7W7ESL4"/>
<evidence type="ECO:0000313" key="16">
    <source>
        <dbReference type="EMBL" id="MBB4612423.1"/>
    </source>
</evidence>
<comment type="caution">
    <text evidence="16">The sequence shown here is derived from an EMBL/GenBank/DDBJ whole genome shotgun (WGS) entry which is preliminary data.</text>
</comment>
<evidence type="ECO:0000256" key="9">
    <source>
        <dbReference type="ARBA" id="ARBA00023136"/>
    </source>
</evidence>
<evidence type="ECO:0000256" key="13">
    <source>
        <dbReference type="SAM" id="SignalP"/>
    </source>
</evidence>
<dbReference type="Gene3D" id="2.40.170.20">
    <property type="entry name" value="TonB-dependent receptor, beta-barrel domain"/>
    <property type="match status" value="1"/>
</dbReference>
<keyword evidence="16" id="KW-0675">Receptor</keyword>
<dbReference type="SUPFAM" id="SSF56935">
    <property type="entry name" value="Porins"/>
    <property type="match status" value="1"/>
</dbReference>
<evidence type="ECO:0000256" key="12">
    <source>
        <dbReference type="RuleBase" id="RU003357"/>
    </source>
</evidence>
<dbReference type="InterPro" id="IPR037066">
    <property type="entry name" value="Plug_dom_sf"/>
</dbReference>
<dbReference type="GO" id="GO:0006826">
    <property type="term" value="P:iron ion transport"/>
    <property type="evidence" value="ECO:0007669"/>
    <property type="project" value="UniProtKB-KW"/>
</dbReference>
<keyword evidence="9 11" id="KW-0472">Membrane</keyword>
<dbReference type="GO" id="GO:0009279">
    <property type="term" value="C:cell outer membrane"/>
    <property type="evidence" value="ECO:0007669"/>
    <property type="project" value="UniProtKB-SubCell"/>
</dbReference>
<evidence type="ECO:0000256" key="7">
    <source>
        <dbReference type="ARBA" id="ARBA00023065"/>
    </source>
</evidence>
<keyword evidence="7" id="KW-0406">Ion transport</keyword>
<evidence type="ECO:0000259" key="14">
    <source>
        <dbReference type="Pfam" id="PF00593"/>
    </source>
</evidence>
<dbReference type="OrthoDB" id="9760333at2"/>
<gene>
    <name evidence="16" type="ORF">GGR37_000669</name>
</gene>
<protein>
    <submittedName>
        <fullName evidence="16">Outer membrane receptor protein involved in Fe transport</fullName>
    </submittedName>
</protein>
<dbReference type="PROSITE" id="PS52016">
    <property type="entry name" value="TONB_DEPENDENT_REC_3"/>
    <property type="match status" value="1"/>
</dbReference>
<evidence type="ECO:0000256" key="3">
    <source>
        <dbReference type="ARBA" id="ARBA00022452"/>
    </source>
</evidence>
<keyword evidence="13" id="KW-0732">Signal</keyword>
<feature type="domain" description="TonB-dependent receptor plug" evidence="15">
    <location>
        <begin position="54"/>
        <end position="165"/>
    </location>
</feature>